<dbReference type="OrthoDB" id="3259047at2759"/>
<dbReference type="Pfam" id="PF20414">
    <property type="entry name" value="DUF6698"/>
    <property type="match status" value="1"/>
</dbReference>
<dbReference type="AlphaFoldDB" id="A0A0C3G5J1"/>
<dbReference type="InParanoid" id="A0A0C3G5J1"/>
<dbReference type="HOGENOM" id="CLU_035918_3_1_1"/>
<feature type="region of interest" description="Disordered" evidence="1">
    <location>
        <begin position="1"/>
        <end position="20"/>
    </location>
</feature>
<dbReference type="InterPro" id="IPR046521">
    <property type="entry name" value="DUF6698"/>
</dbReference>
<feature type="compositionally biased region" description="Polar residues" evidence="1">
    <location>
        <begin position="1"/>
        <end position="13"/>
    </location>
</feature>
<accession>A0A0C3G5J1</accession>
<reference evidence="2 3" key="1">
    <citation type="submission" date="2014-04" db="EMBL/GenBank/DDBJ databases">
        <authorList>
            <consortium name="DOE Joint Genome Institute"/>
            <person name="Kuo A."/>
            <person name="Tarkka M."/>
            <person name="Buscot F."/>
            <person name="Kohler A."/>
            <person name="Nagy L.G."/>
            <person name="Floudas D."/>
            <person name="Copeland A."/>
            <person name="Barry K.W."/>
            <person name="Cichocki N."/>
            <person name="Veneault-Fourrey C."/>
            <person name="LaButti K."/>
            <person name="Lindquist E.A."/>
            <person name="Lipzen A."/>
            <person name="Lundell T."/>
            <person name="Morin E."/>
            <person name="Murat C."/>
            <person name="Sun H."/>
            <person name="Tunlid A."/>
            <person name="Henrissat B."/>
            <person name="Grigoriev I.V."/>
            <person name="Hibbett D.S."/>
            <person name="Martin F."/>
            <person name="Nordberg H.P."/>
            <person name="Cantor M.N."/>
            <person name="Hua S.X."/>
        </authorList>
    </citation>
    <scope>NUCLEOTIDE SEQUENCE [LARGE SCALE GENOMIC DNA]</scope>
    <source>
        <strain evidence="2 3">F 1598</strain>
    </source>
</reference>
<sequence>MSSDENTSPNGTDIGQKRRKGALQLGARKKQYVAAYRHQAEVSFFCSCTTDPLVHHGRHFGRTVHALCTVNALLNNSLLRLGELADQPDEAFDNEEHREHQVFNHLLQMIPGLQERLMEASTEEVKHIAELIQKGSTNARSDDTKSLKSAVLDWITPWGQVLNPLLARNVKTDCGFHHERTGALLCPAGLDLSSAEYGLRLIGEMSVSGDHWPIFLYHGYSYDPEDPWNGLLRSALLVSAYKHIFTSPSSVDKEPKATRSGNAHIHGMTHVTRPSIAYIATQVRFALSSSPVFSRTDSITDSERFYSSILDLLEDREEVQEVDDLITWWNRQIFPSYLSVQRPVCKNSALARIKQKRTELTAAAQNK</sequence>
<protein>
    <submittedName>
        <fullName evidence="2">Uncharacterized protein</fullName>
    </submittedName>
</protein>
<gene>
    <name evidence="2" type="ORF">PILCRDRAFT_64129</name>
</gene>
<organism evidence="2 3">
    <name type="scientific">Piloderma croceum (strain F 1598)</name>
    <dbReference type="NCBI Taxonomy" id="765440"/>
    <lineage>
        <taxon>Eukaryota</taxon>
        <taxon>Fungi</taxon>
        <taxon>Dikarya</taxon>
        <taxon>Basidiomycota</taxon>
        <taxon>Agaricomycotina</taxon>
        <taxon>Agaricomycetes</taxon>
        <taxon>Agaricomycetidae</taxon>
        <taxon>Atheliales</taxon>
        <taxon>Atheliaceae</taxon>
        <taxon>Piloderma</taxon>
    </lineage>
</organism>
<name>A0A0C3G5J1_PILCF</name>
<evidence type="ECO:0000313" key="3">
    <source>
        <dbReference type="Proteomes" id="UP000054166"/>
    </source>
</evidence>
<proteinExistence type="predicted"/>
<evidence type="ECO:0000256" key="1">
    <source>
        <dbReference type="SAM" id="MobiDB-lite"/>
    </source>
</evidence>
<evidence type="ECO:0000313" key="2">
    <source>
        <dbReference type="EMBL" id="KIM87079.1"/>
    </source>
</evidence>
<dbReference type="EMBL" id="KN832980">
    <property type="protein sequence ID" value="KIM87079.1"/>
    <property type="molecule type" value="Genomic_DNA"/>
</dbReference>
<dbReference type="STRING" id="765440.A0A0C3G5J1"/>
<reference evidence="3" key="2">
    <citation type="submission" date="2015-01" db="EMBL/GenBank/DDBJ databases">
        <title>Evolutionary Origins and Diversification of the Mycorrhizal Mutualists.</title>
        <authorList>
            <consortium name="DOE Joint Genome Institute"/>
            <consortium name="Mycorrhizal Genomics Consortium"/>
            <person name="Kohler A."/>
            <person name="Kuo A."/>
            <person name="Nagy L.G."/>
            <person name="Floudas D."/>
            <person name="Copeland A."/>
            <person name="Barry K.W."/>
            <person name="Cichocki N."/>
            <person name="Veneault-Fourrey C."/>
            <person name="LaButti K."/>
            <person name="Lindquist E.A."/>
            <person name="Lipzen A."/>
            <person name="Lundell T."/>
            <person name="Morin E."/>
            <person name="Murat C."/>
            <person name="Riley R."/>
            <person name="Ohm R."/>
            <person name="Sun H."/>
            <person name="Tunlid A."/>
            <person name="Henrissat B."/>
            <person name="Grigoriev I.V."/>
            <person name="Hibbett D.S."/>
            <person name="Martin F."/>
        </authorList>
    </citation>
    <scope>NUCLEOTIDE SEQUENCE [LARGE SCALE GENOMIC DNA]</scope>
    <source>
        <strain evidence="3">F 1598</strain>
    </source>
</reference>
<keyword evidence="3" id="KW-1185">Reference proteome</keyword>
<dbReference type="Proteomes" id="UP000054166">
    <property type="component" value="Unassembled WGS sequence"/>
</dbReference>